<sequence>MRFYYVALVAASALYISTDGLETVPSSAVSTSLRGATNSMQLSNVEDRTNRFLIAEDDILNNDDLSQERSLFKMKKKKKKKKKKKEEEEGPGFDSDNSGSSSNSDDSAKSDKYHHFFSGLKNRFPFSL</sequence>
<evidence type="ECO:0000256" key="5">
    <source>
        <dbReference type="SAM" id="MobiDB-lite"/>
    </source>
</evidence>
<evidence type="ECO:0000256" key="2">
    <source>
        <dbReference type="ARBA" id="ARBA00010400"/>
    </source>
</evidence>
<dbReference type="AlphaFoldDB" id="A0AAV0TNZ1"/>
<dbReference type="EMBL" id="CANTFM010000498">
    <property type="protein sequence ID" value="CAI5723277.1"/>
    <property type="molecule type" value="Genomic_DNA"/>
</dbReference>
<comment type="similarity">
    <text evidence="2 4">Belongs to the RxLR effector family.</text>
</comment>
<evidence type="ECO:0000256" key="4">
    <source>
        <dbReference type="RuleBase" id="RU367124"/>
    </source>
</evidence>
<keyword evidence="3 4" id="KW-0964">Secreted</keyword>
<evidence type="ECO:0000256" key="3">
    <source>
        <dbReference type="ARBA" id="ARBA00022525"/>
    </source>
</evidence>
<evidence type="ECO:0000313" key="7">
    <source>
        <dbReference type="Proteomes" id="UP001162029"/>
    </source>
</evidence>
<protein>
    <recommendedName>
        <fullName evidence="4">RxLR effector protein</fullName>
    </recommendedName>
</protein>
<evidence type="ECO:0000256" key="1">
    <source>
        <dbReference type="ARBA" id="ARBA00004613"/>
    </source>
</evidence>
<dbReference type="Proteomes" id="UP001162029">
    <property type="component" value="Unassembled WGS sequence"/>
</dbReference>
<gene>
    <name evidence="6" type="ORF">PDE001_LOCUS2868</name>
</gene>
<organism evidence="6 7">
    <name type="scientific">Peronospora destructor</name>
    <dbReference type="NCBI Taxonomy" id="86335"/>
    <lineage>
        <taxon>Eukaryota</taxon>
        <taxon>Sar</taxon>
        <taxon>Stramenopiles</taxon>
        <taxon>Oomycota</taxon>
        <taxon>Peronosporomycetes</taxon>
        <taxon>Peronosporales</taxon>
        <taxon>Peronosporaceae</taxon>
        <taxon>Peronospora</taxon>
    </lineage>
</organism>
<proteinExistence type="inferred from homology"/>
<feature type="region of interest" description="Disordered" evidence="5">
    <location>
        <begin position="71"/>
        <end position="112"/>
    </location>
</feature>
<name>A0AAV0TNZ1_9STRA</name>
<dbReference type="Pfam" id="PF16810">
    <property type="entry name" value="RXLR"/>
    <property type="match status" value="1"/>
</dbReference>
<reference evidence="6" key="1">
    <citation type="submission" date="2022-12" db="EMBL/GenBank/DDBJ databases">
        <authorList>
            <person name="Webb A."/>
        </authorList>
    </citation>
    <scope>NUCLEOTIDE SEQUENCE</scope>
    <source>
        <strain evidence="6">Pd1</strain>
    </source>
</reference>
<feature type="compositionally biased region" description="Low complexity" evidence="5">
    <location>
        <begin position="94"/>
        <end position="105"/>
    </location>
</feature>
<comment type="function">
    <text evidence="4">Effector that suppresses plant defense responses during pathogen infection.</text>
</comment>
<comment type="subcellular location">
    <subcellularLocation>
        <location evidence="1 4">Secreted</location>
    </subcellularLocation>
</comment>
<evidence type="ECO:0000313" key="6">
    <source>
        <dbReference type="EMBL" id="CAI5723277.1"/>
    </source>
</evidence>
<dbReference type="InterPro" id="IPR031825">
    <property type="entry name" value="RXLR"/>
</dbReference>
<keyword evidence="7" id="KW-1185">Reference proteome</keyword>
<comment type="domain">
    <text evidence="4">The RxLR-dEER motif acts to carry the protein into the host cell cytoplasm through binding to cell surface phosphatidylinositol-3-phosphate.</text>
</comment>
<feature type="compositionally biased region" description="Basic residues" evidence="5">
    <location>
        <begin position="72"/>
        <end position="84"/>
    </location>
</feature>
<accession>A0AAV0TNZ1</accession>
<comment type="caution">
    <text evidence="6">The sequence shown here is derived from an EMBL/GenBank/DDBJ whole genome shotgun (WGS) entry which is preliminary data.</text>
</comment>